<feature type="non-terminal residue" evidence="1">
    <location>
        <position position="81"/>
    </location>
</feature>
<proteinExistence type="predicted"/>
<reference evidence="1" key="1">
    <citation type="submission" date="2021-02" db="EMBL/GenBank/DDBJ databases">
        <authorList>
            <person name="Nowell W R."/>
        </authorList>
    </citation>
    <scope>NUCLEOTIDE SEQUENCE</scope>
</reference>
<keyword evidence="3" id="KW-1185">Reference proteome</keyword>
<dbReference type="Proteomes" id="UP000681722">
    <property type="component" value="Unassembled WGS sequence"/>
</dbReference>
<evidence type="ECO:0000313" key="3">
    <source>
        <dbReference type="Proteomes" id="UP000663829"/>
    </source>
</evidence>
<name>A0A815D581_9BILA</name>
<dbReference type="AlphaFoldDB" id="A0A815D581"/>
<gene>
    <name evidence="1" type="ORF">GPM918_LOCUS28175</name>
    <name evidence="2" type="ORF">SRO942_LOCUS28646</name>
</gene>
<protein>
    <submittedName>
        <fullName evidence="1">Uncharacterized protein</fullName>
    </submittedName>
</protein>
<dbReference type="Proteomes" id="UP000663829">
    <property type="component" value="Unassembled WGS sequence"/>
</dbReference>
<dbReference type="EMBL" id="CAJNOQ010012178">
    <property type="protein sequence ID" value="CAF1293867.1"/>
    <property type="molecule type" value="Genomic_DNA"/>
</dbReference>
<accession>A0A815D581</accession>
<organism evidence="1 3">
    <name type="scientific">Didymodactylos carnosus</name>
    <dbReference type="NCBI Taxonomy" id="1234261"/>
    <lineage>
        <taxon>Eukaryota</taxon>
        <taxon>Metazoa</taxon>
        <taxon>Spiralia</taxon>
        <taxon>Gnathifera</taxon>
        <taxon>Rotifera</taxon>
        <taxon>Eurotatoria</taxon>
        <taxon>Bdelloidea</taxon>
        <taxon>Philodinida</taxon>
        <taxon>Philodinidae</taxon>
        <taxon>Didymodactylos</taxon>
    </lineage>
</organism>
<evidence type="ECO:0000313" key="2">
    <source>
        <dbReference type="EMBL" id="CAF4104691.1"/>
    </source>
</evidence>
<evidence type="ECO:0000313" key="1">
    <source>
        <dbReference type="EMBL" id="CAF1293867.1"/>
    </source>
</evidence>
<sequence>GVFAQYVYQTSSPLCDLNLIELNQVCPYVSFLLSYLQHLCFDILAKRQTNRIRIKVFQTTLNKVSDVIWYDTDGGEPVSSL</sequence>
<dbReference type="EMBL" id="CAJOBC010034079">
    <property type="protein sequence ID" value="CAF4104691.1"/>
    <property type="molecule type" value="Genomic_DNA"/>
</dbReference>
<comment type="caution">
    <text evidence="1">The sequence shown here is derived from an EMBL/GenBank/DDBJ whole genome shotgun (WGS) entry which is preliminary data.</text>
</comment>